<dbReference type="Proteomes" id="UP000033647">
    <property type="component" value="Unassembled WGS sequence"/>
</dbReference>
<organism evidence="2 3">
    <name type="scientific">Zymoseptoria brevis</name>
    <dbReference type="NCBI Taxonomy" id="1047168"/>
    <lineage>
        <taxon>Eukaryota</taxon>
        <taxon>Fungi</taxon>
        <taxon>Dikarya</taxon>
        <taxon>Ascomycota</taxon>
        <taxon>Pezizomycotina</taxon>
        <taxon>Dothideomycetes</taxon>
        <taxon>Dothideomycetidae</taxon>
        <taxon>Mycosphaerellales</taxon>
        <taxon>Mycosphaerellaceae</taxon>
        <taxon>Zymoseptoria</taxon>
    </lineage>
</organism>
<feature type="region of interest" description="Disordered" evidence="1">
    <location>
        <begin position="97"/>
        <end position="139"/>
    </location>
</feature>
<evidence type="ECO:0008006" key="4">
    <source>
        <dbReference type="Google" id="ProtNLM"/>
    </source>
</evidence>
<feature type="region of interest" description="Disordered" evidence="1">
    <location>
        <begin position="35"/>
        <end position="59"/>
    </location>
</feature>
<dbReference type="Pfam" id="PF11951">
    <property type="entry name" value="Fungal_trans_2"/>
    <property type="match status" value="1"/>
</dbReference>
<reference evidence="2 3" key="1">
    <citation type="submission" date="2015-03" db="EMBL/GenBank/DDBJ databases">
        <title>RNA-seq based gene annotation and comparative genomics of four Zymoseptoria species reveal species-specific pathogenicity related genes and transposable element activity.</title>
        <authorList>
            <person name="Grandaubert J."/>
            <person name="Bhattacharyya A."/>
            <person name="Stukenbrock E.H."/>
        </authorList>
    </citation>
    <scope>NUCLEOTIDE SEQUENCE [LARGE SCALE GENOMIC DNA]</scope>
    <source>
        <strain evidence="2 3">Zb18110</strain>
    </source>
</reference>
<feature type="region of interest" description="Disordered" evidence="1">
    <location>
        <begin position="201"/>
        <end position="230"/>
    </location>
</feature>
<feature type="compositionally biased region" description="Basic and acidic residues" evidence="1">
    <location>
        <begin position="601"/>
        <end position="616"/>
    </location>
</feature>
<dbReference type="AlphaFoldDB" id="A0A0F4G9W0"/>
<protein>
    <recommendedName>
        <fullName evidence="4">Tachykinin family protein</fullName>
    </recommendedName>
</protein>
<dbReference type="InterPro" id="IPR021858">
    <property type="entry name" value="Fun_TF"/>
</dbReference>
<keyword evidence="3" id="KW-1185">Reference proteome</keyword>
<dbReference type="PANTHER" id="PTHR37540">
    <property type="entry name" value="TRANSCRIPTION FACTOR (ACR-2), PUTATIVE-RELATED-RELATED"/>
    <property type="match status" value="1"/>
</dbReference>
<accession>A0A0F4G9W0</accession>
<dbReference type="STRING" id="1047168.A0A0F4G9W0"/>
<comment type="caution">
    <text evidence="2">The sequence shown here is derived from an EMBL/GenBank/DDBJ whole genome shotgun (WGS) entry which is preliminary data.</text>
</comment>
<proteinExistence type="predicted"/>
<evidence type="ECO:0000256" key="1">
    <source>
        <dbReference type="SAM" id="MobiDB-lite"/>
    </source>
</evidence>
<feature type="compositionally biased region" description="Basic and acidic residues" evidence="1">
    <location>
        <begin position="201"/>
        <end position="215"/>
    </location>
</feature>
<feature type="compositionally biased region" description="Basic and acidic residues" evidence="1">
    <location>
        <begin position="97"/>
        <end position="108"/>
    </location>
</feature>
<dbReference type="OrthoDB" id="4159781at2759"/>
<sequence length="710" mass="78538">MHFWTHASHSTDCLKEEYRNMLSPLDRRSSLAVAETPCQQHSGRPIVADSSANPSRARQSRAKANVVKKSANFRFFVVDNPAKLKDREQMRANRKHVMNDYLEKERHNPSSTDSRVTRAPSGGTKRKRSAPSAVGQSVNKSAATQIFSRETTANQLAFGSAYISRSSPESRDLVASSIEQNDSRLSQEEVQAARAIRFVEVESSPERSSDDEPRHSLSLTPPPSSYLGSNIQPFNTWPTLTDPLLDTERLKWSCSRNFRSRGIAIRWIPTILQSRHAFLSTICISASHDDVMQRGLQAPHERAPFGSLERMKVRGEIIGMVNAALDDPAARLADTTVVSVLHLLNSEIMGCTDFTMAMHARGLHDLVRQRGGLHRLGMNGSLASMTTITMYMISALREATPHTDFVDYARQNRTKPPTDNSHLPESPLFCRPSGFYTIKRCLSMDSPAYKLIGTLRLLTVAFVRNSGTSHLSPLQVVEDDERWQQDALDVESLCKNIFAIPSADSRCDDFGSSSDLFAFEALRLTAVLFAFALSNGVPLSKAASMLSKPGFQRQANPTAWHILVKSALIRTDLSDAWGNMAGVLLWITLIAGASSNPDSPYHPRSDENRLADGGRTGEEEEARKWLAAVAVRCSIILSFEYGGAMLETLKRLVGIEQILAKMDAERMGQAVPEVHVGGLKVKKSSVVACGPEEPLWRTFKDYASDLRNGV</sequence>
<evidence type="ECO:0000313" key="3">
    <source>
        <dbReference type="Proteomes" id="UP000033647"/>
    </source>
</evidence>
<feature type="region of interest" description="Disordered" evidence="1">
    <location>
        <begin position="597"/>
        <end position="616"/>
    </location>
</feature>
<evidence type="ECO:0000313" key="2">
    <source>
        <dbReference type="EMBL" id="KJX93802.1"/>
    </source>
</evidence>
<dbReference type="PANTHER" id="PTHR37540:SF5">
    <property type="entry name" value="TRANSCRIPTION FACTOR DOMAIN-CONTAINING PROTEIN"/>
    <property type="match status" value="1"/>
</dbReference>
<name>A0A0F4G9W0_9PEZI</name>
<dbReference type="EMBL" id="LAFY01004211">
    <property type="protein sequence ID" value="KJX93802.1"/>
    <property type="molecule type" value="Genomic_DNA"/>
</dbReference>
<gene>
    <name evidence="2" type="ORF">TI39_contig4252g00004</name>
</gene>